<sequence>MRISDLSRQSGIPVATIRFYLREKLLPPGTMTARNQAEYDERHLRRIRFVRALTNMAALDLTSVRELVSMVDDHAIPLPEVFRNLNRLLYPHGSPAPRSESIAEAQNEIDGFIHRMDWRNREESAGPEALAQVVATLRSLGCDDDLGFLENFAEAASRLAVAEMELLPASTDDVDRGAMIARAVMFKVAFQVLHRMAHEHHASLRFPEPATPAPPTSPAQTARPPRMR</sequence>
<feature type="domain" description="HTH merR-type" evidence="3">
    <location>
        <begin position="1"/>
        <end position="70"/>
    </location>
</feature>
<dbReference type="RefSeq" id="WP_239166318.1">
    <property type="nucleotide sequence ID" value="NZ_BOMO01000051.1"/>
</dbReference>
<organism evidence="4 5">
    <name type="scientific">Actinoplanes italicus</name>
    <dbReference type="NCBI Taxonomy" id="113567"/>
    <lineage>
        <taxon>Bacteria</taxon>
        <taxon>Bacillati</taxon>
        <taxon>Actinomycetota</taxon>
        <taxon>Actinomycetes</taxon>
        <taxon>Micromonosporales</taxon>
        <taxon>Micromonosporaceae</taxon>
        <taxon>Actinoplanes</taxon>
    </lineage>
</organism>
<dbReference type="PRINTS" id="PR00040">
    <property type="entry name" value="HTHMERR"/>
</dbReference>
<evidence type="ECO:0000259" key="3">
    <source>
        <dbReference type="PROSITE" id="PS50937"/>
    </source>
</evidence>
<name>A0A2T0K8J3_9ACTN</name>
<accession>A0A2T0K8J3</accession>
<dbReference type="GO" id="GO:0003700">
    <property type="term" value="F:DNA-binding transcription factor activity"/>
    <property type="evidence" value="ECO:0007669"/>
    <property type="project" value="InterPro"/>
</dbReference>
<evidence type="ECO:0000256" key="2">
    <source>
        <dbReference type="SAM" id="MobiDB-lite"/>
    </source>
</evidence>
<feature type="compositionally biased region" description="Low complexity" evidence="2">
    <location>
        <begin position="218"/>
        <end position="228"/>
    </location>
</feature>
<dbReference type="Proteomes" id="UP000239415">
    <property type="component" value="Unassembled WGS sequence"/>
</dbReference>
<dbReference type="GO" id="GO:0003677">
    <property type="term" value="F:DNA binding"/>
    <property type="evidence" value="ECO:0007669"/>
    <property type="project" value="UniProtKB-KW"/>
</dbReference>
<dbReference type="AlphaFoldDB" id="A0A2T0K8J3"/>
<evidence type="ECO:0000256" key="1">
    <source>
        <dbReference type="ARBA" id="ARBA00023125"/>
    </source>
</evidence>
<evidence type="ECO:0000313" key="4">
    <source>
        <dbReference type="EMBL" id="PRX19377.1"/>
    </source>
</evidence>
<keyword evidence="1" id="KW-0238">DNA-binding</keyword>
<reference evidence="4 5" key="1">
    <citation type="submission" date="2018-03" db="EMBL/GenBank/DDBJ databases">
        <title>Genomic Encyclopedia of Archaeal and Bacterial Type Strains, Phase II (KMG-II): from individual species to whole genera.</title>
        <authorList>
            <person name="Goeker M."/>
        </authorList>
    </citation>
    <scope>NUCLEOTIDE SEQUENCE [LARGE SCALE GENOMIC DNA]</scope>
    <source>
        <strain evidence="4 5">DSM 43146</strain>
    </source>
</reference>
<dbReference type="PANTHER" id="PTHR30204:SF98">
    <property type="entry name" value="HTH-TYPE TRANSCRIPTIONAL REGULATOR ADHR"/>
    <property type="match status" value="1"/>
</dbReference>
<protein>
    <submittedName>
        <fullName evidence="4">Transcriptional regulator</fullName>
    </submittedName>
</protein>
<dbReference type="Gene3D" id="1.10.1660.10">
    <property type="match status" value="1"/>
</dbReference>
<evidence type="ECO:0000313" key="5">
    <source>
        <dbReference type="Proteomes" id="UP000239415"/>
    </source>
</evidence>
<dbReference type="InterPro" id="IPR047057">
    <property type="entry name" value="MerR_fam"/>
</dbReference>
<dbReference type="Pfam" id="PF13411">
    <property type="entry name" value="MerR_1"/>
    <property type="match status" value="1"/>
</dbReference>
<comment type="caution">
    <text evidence="4">The sequence shown here is derived from an EMBL/GenBank/DDBJ whole genome shotgun (WGS) entry which is preliminary data.</text>
</comment>
<dbReference type="PANTHER" id="PTHR30204">
    <property type="entry name" value="REDOX-CYCLING DRUG-SENSING TRANSCRIPTIONAL ACTIVATOR SOXR"/>
    <property type="match status" value="1"/>
</dbReference>
<dbReference type="SUPFAM" id="SSF46955">
    <property type="entry name" value="Putative DNA-binding domain"/>
    <property type="match status" value="1"/>
</dbReference>
<gene>
    <name evidence="4" type="ORF">CLV67_110129</name>
</gene>
<feature type="region of interest" description="Disordered" evidence="2">
    <location>
        <begin position="204"/>
        <end position="228"/>
    </location>
</feature>
<proteinExistence type="predicted"/>
<dbReference type="EMBL" id="PVMZ01000010">
    <property type="protein sequence ID" value="PRX19377.1"/>
    <property type="molecule type" value="Genomic_DNA"/>
</dbReference>
<dbReference type="InterPro" id="IPR000551">
    <property type="entry name" value="MerR-type_HTH_dom"/>
</dbReference>
<dbReference type="SMART" id="SM00422">
    <property type="entry name" value="HTH_MERR"/>
    <property type="match status" value="1"/>
</dbReference>
<keyword evidence="5" id="KW-1185">Reference proteome</keyword>
<dbReference type="PROSITE" id="PS50937">
    <property type="entry name" value="HTH_MERR_2"/>
    <property type="match status" value="1"/>
</dbReference>
<dbReference type="InterPro" id="IPR009061">
    <property type="entry name" value="DNA-bd_dom_put_sf"/>
</dbReference>